<evidence type="ECO:0000256" key="1">
    <source>
        <dbReference type="SAM" id="MobiDB-lite"/>
    </source>
</evidence>
<dbReference type="EMBL" id="JAUCMV010000004">
    <property type="protein sequence ID" value="KAK0407135.1"/>
    <property type="molecule type" value="Genomic_DNA"/>
</dbReference>
<comment type="caution">
    <text evidence="2">The sequence shown here is derived from an EMBL/GenBank/DDBJ whole genome shotgun (WGS) entry which is preliminary data.</text>
</comment>
<organism evidence="2 3">
    <name type="scientific">Steinernema hermaphroditum</name>
    <dbReference type="NCBI Taxonomy" id="289476"/>
    <lineage>
        <taxon>Eukaryota</taxon>
        <taxon>Metazoa</taxon>
        <taxon>Ecdysozoa</taxon>
        <taxon>Nematoda</taxon>
        <taxon>Chromadorea</taxon>
        <taxon>Rhabditida</taxon>
        <taxon>Tylenchina</taxon>
        <taxon>Panagrolaimomorpha</taxon>
        <taxon>Strongyloidoidea</taxon>
        <taxon>Steinernematidae</taxon>
        <taxon>Steinernema</taxon>
    </lineage>
</organism>
<feature type="compositionally biased region" description="Basic residues" evidence="1">
    <location>
        <begin position="1"/>
        <end position="12"/>
    </location>
</feature>
<feature type="region of interest" description="Disordered" evidence="1">
    <location>
        <begin position="1"/>
        <end position="52"/>
    </location>
</feature>
<keyword evidence="3" id="KW-1185">Reference proteome</keyword>
<gene>
    <name evidence="2" type="ORF">QR680_019022</name>
</gene>
<feature type="compositionally biased region" description="Basic and acidic residues" evidence="1">
    <location>
        <begin position="13"/>
        <end position="25"/>
    </location>
</feature>
<evidence type="ECO:0000313" key="3">
    <source>
        <dbReference type="Proteomes" id="UP001175271"/>
    </source>
</evidence>
<name>A0AA39LRY0_9BILA</name>
<evidence type="ECO:0000313" key="2">
    <source>
        <dbReference type="EMBL" id="KAK0407135.1"/>
    </source>
</evidence>
<protein>
    <submittedName>
        <fullName evidence="2">Uncharacterized protein</fullName>
    </submittedName>
</protein>
<accession>A0AA39LRY0</accession>
<dbReference type="AlphaFoldDB" id="A0AA39LRY0"/>
<proteinExistence type="predicted"/>
<reference evidence="2" key="1">
    <citation type="submission" date="2023-06" db="EMBL/GenBank/DDBJ databases">
        <title>Genomic analysis of the entomopathogenic nematode Steinernema hermaphroditum.</title>
        <authorList>
            <person name="Schwarz E.M."/>
            <person name="Heppert J.K."/>
            <person name="Baniya A."/>
            <person name="Schwartz H.T."/>
            <person name="Tan C.-H."/>
            <person name="Antoshechkin I."/>
            <person name="Sternberg P.W."/>
            <person name="Goodrich-Blair H."/>
            <person name="Dillman A.R."/>
        </authorList>
    </citation>
    <scope>NUCLEOTIDE SEQUENCE</scope>
    <source>
        <strain evidence="2">PS9179</strain>
        <tissue evidence="2">Whole animal</tissue>
    </source>
</reference>
<dbReference type="Proteomes" id="UP001175271">
    <property type="component" value="Unassembled WGS sequence"/>
</dbReference>
<sequence>MAVRVSHQKRSRKGSDSEECAKNPESRSPSPLLKRRKRSPPSQESRTAVVVNAPPAKIAKSIPKEEEDFWFDSGVGEDSPVKKAVKVITKKPGQGTLMKKSLKMYRNKMNRTF</sequence>